<reference evidence="2 3" key="2">
    <citation type="submission" date="2018-11" db="EMBL/GenBank/DDBJ databases">
        <authorList>
            <consortium name="Pathogen Informatics"/>
        </authorList>
    </citation>
    <scope>NUCLEOTIDE SEQUENCE [LARGE SCALE GENOMIC DNA]</scope>
</reference>
<feature type="region of interest" description="Disordered" evidence="1">
    <location>
        <begin position="64"/>
        <end position="99"/>
    </location>
</feature>
<protein>
    <submittedName>
        <fullName evidence="4">Transposase</fullName>
    </submittedName>
</protein>
<evidence type="ECO:0000313" key="4">
    <source>
        <dbReference type="WBParaSite" id="TCNE_0001636801-mRNA-1"/>
    </source>
</evidence>
<proteinExistence type="predicted"/>
<dbReference type="Proteomes" id="UP000050794">
    <property type="component" value="Unassembled WGS sequence"/>
</dbReference>
<evidence type="ECO:0000313" key="2">
    <source>
        <dbReference type="EMBL" id="VDM47688.1"/>
    </source>
</evidence>
<feature type="compositionally biased region" description="Basic and acidic residues" evidence="1">
    <location>
        <begin position="89"/>
        <end position="99"/>
    </location>
</feature>
<evidence type="ECO:0000256" key="1">
    <source>
        <dbReference type="SAM" id="MobiDB-lite"/>
    </source>
</evidence>
<keyword evidence="3" id="KW-1185">Reference proteome</keyword>
<accession>A0A183V6J7</accession>
<evidence type="ECO:0000313" key="3">
    <source>
        <dbReference type="Proteomes" id="UP000050794"/>
    </source>
</evidence>
<dbReference type="EMBL" id="UYWY01023533">
    <property type="protein sequence ID" value="VDM47688.1"/>
    <property type="molecule type" value="Genomic_DNA"/>
</dbReference>
<dbReference type="AlphaFoldDB" id="A0A183V6J7"/>
<feature type="compositionally biased region" description="Polar residues" evidence="1">
    <location>
        <begin position="78"/>
        <end position="88"/>
    </location>
</feature>
<name>A0A183V6J7_TOXCA</name>
<sequence length="117" mass="12798">MGIGKGKVPTILPPTTRRDLWMLDGRMGILSETEGQTTVNNSSGWERAQKDWIGWLTACLPGTADTTAQPTPKVYATRPSQLDGLTTNDNDRPQRKSLDDAQLYAVLTLLTTSGTHQ</sequence>
<organism evidence="3 4">
    <name type="scientific">Toxocara canis</name>
    <name type="common">Canine roundworm</name>
    <dbReference type="NCBI Taxonomy" id="6265"/>
    <lineage>
        <taxon>Eukaryota</taxon>
        <taxon>Metazoa</taxon>
        <taxon>Ecdysozoa</taxon>
        <taxon>Nematoda</taxon>
        <taxon>Chromadorea</taxon>
        <taxon>Rhabditida</taxon>
        <taxon>Spirurina</taxon>
        <taxon>Ascaridomorpha</taxon>
        <taxon>Ascaridoidea</taxon>
        <taxon>Toxocaridae</taxon>
        <taxon>Toxocara</taxon>
    </lineage>
</organism>
<gene>
    <name evidence="2" type="ORF">TCNE_LOCUS16367</name>
</gene>
<reference evidence="4" key="1">
    <citation type="submission" date="2016-06" db="UniProtKB">
        <authorList>
            <consortium name="WormBaseParasite"/>
        </authorList>
    </citation>
    <scope>IDENTIFICATION</scope>
</reference>
<dbReference type="WBParaSite" id="TCNE_0001636801-mRNA-1">
    <property type="protein sequence ID" value="TCNE_0001636801-mRNA-1"/>
    <property type="gene ID" value="TCNE_0001636801"/>
</dbReference>